<dbReference type="SMART" id="SM00217">
    <property type="entry name" value="WAP"/>
    <property type="match status" value="1"/>
</dbReference>
<evidence type="ECO:0000313" key="4">
    <source>
        <dbReference type="EMBL" id="CAJ0603883.1"/>
    </source>
</evidence>
<dbReference type="Pfam" id="PF00095">
    <property type="entry name" value="WAP"/>
    <property type="match status" value="1"/>
</dbReference>
<dbReference type="SUPFAM" id="SSF57256">
    <property type="entry name" value="Elafin-like"/>
    <property type="match status" value="1"/>
</dbReference>
<dbReference type="GO" id="GO:0004867">
    <property type="term" value="F:serine-type endopeptidase inhibitor activity"/>
    <property type="evidence" value="ECO:0007669"/>
    <property type="project" value="TreeGrafter"/>
</dbReference>
<organism evidence="4 5">
    <name type="scientific">Cylicocyclus nassatus</name>
    <name type="common">Nematode worm</name>
    <dbReference type="NCBI Taxonomy" id="53992"/>
    <lineage>
        <taxon>Eukaryota</taxon>
        <taxon>Metazoa</taxon>
        <taxon>Ecdysozoa</taxon>
        <taxon>Nematoda</taxon>
        <taxon>Chromadorea</taxon>
        <taxon>Rhabditida</taxon>
        <taxon>Rhabditina</taxon>
        <taxon>Rhabditomorpha</taxon>
        <taxon>Strongyloidea</taxon>
        <taxon>Strongylidae</taxon>
        <taxon>Cylicocyclus</taxon>
    </lineage>
</organism>
<comment type="caution">
    <text evidence="4">The sequence shown here is derived from an EMBL/GenBank/DDBJ whole genome shotgun (WGS) entry which is preliminary data.</text>
</comment>
<accession>A0AA36H4J2</accession>
<dbReference type="AlphaFoldDB" id="A0AA36H4J2"/>
<evidence type="ECO:0000313" key="5">
    <source>
        <dbReference type="Proteomes" id="UP001176961"/>
    </source>
</evidence>
<dbReference type="EMBL" id="CATQJL010000305">
    <property type="protein sequence ID" value="CAJ0603883.1"/>
    <property type="molecule type" value="Genomic_DNA"/>
</dbReference>
<gene>
    <name evidence="4" type="ORF">CYNAS_LOCUS15866</name>
</gene>
<dbReference type="PANTHER" id="PTHR19441:SF30">
    <property type="entry name" value="ELAFIN"/>
    <property type="match status" value="1"/>
</dbReference>
<dbReference type="InterPro" id="IPR008197">
    <property type="entry name" value="WAP_dom"/>
</dbReference>
<name>A0AA36H4J2_CYLNA</name>
<sequence>MYWCEQLILKYWERKRAVLITDNRVLRTCESLLTFAGISSMGTCCPDPSRAVHEDGPDICKFDCRADDDCSSSQKYCYDGCEASPLSIVGEAEEKKPEVKPGVCPYLNHRQCSGQPLVHRCSPDVDCVGVQKCCADGCTRKGLYPEKALWARMQVMNEISGLIMHKTFSAAYNLPAIM</sequence>
<protein>
    <recommendedName>
        <fullName evidence="3">WAP domain-containing protein</fullName>
    </recommendedName>
</protein>
<dbReference type="GO" id="GO:0005615">
    <property type="term" value="C:extracellular space"/>
    <property type="evidence" value="ECO:0007669"/>
    <property type="project" value="TreeGrafter"/>
</dbReference>
<dbReference type="Gene3D" id="4.10.75.10">
    <property type="entry name" value="Elafin-like"/>
    <property type="match status" value="1"/>
</dbReference>
<feature type="domain" description="WAP" evidence="3">
    <location>
        <begin position="100"/>
        <end position="146"/>
    </location>
</feature>
<keyword evidence="1" id="KW-0732">Signal</keyword>
<reference evidence="4" key="1">
    <citation type="submission" date="2023-07" db="EMBL/GenBank/DDBJ databases">
        <authorList>
            <consortium name="CYATHOMIX"/>
        </authorList>
    </citation>
    <scope>NUCLEOTIDE SEQUENCE</scope>
    <source>
        <strain evidence="4">N/A</strain>
    </source>
</reference>
<dbReference type="PANTHER" id="PTHR19441">
    <property type="entry name" value="WHEY ACDIC PROTEIN WAP"/>
    <property type="match status" value="1"/>
</dbReference>
<evidence type="ECO:0000259" key="3">
    <source>
        <dbReference type="SMART" id="SM00217"/>
    </source>
</evidence>
<evidence type="ECO:0000256" key="1">
    <source>
        <dbReference type="ARBA" id="ARBA00022729"/>
    </source>
</evidence>
<dbReference type="InterPro" id="IPR036645">
    <property type="entry name" value="Elafin-like_sf"/>
</dbReference>
<dbReference type="GO" id="GO:0045087">
    <property type="term" value="P:innate immune response"/>
    <property type="evidence" value="ECO:0007669"/>
    <property type="project" value="TreeGrafter"/>
</dbReference>
<dbReference type="InterPro" id="IPR050514">
    <property type="entry name" value="WAP_four-disulfide_core"/>
</dbReference>
<dbReference type="GO" id="GO:0019731">
    <property type="term" value="P:antibacterial humoral response"/>
    <property type="evidence" value="ECO:0007669"/>
    <property type="project" value="TreeGrafter"/>
</dbReference>
<proteinExistence type="predicted"/>
<keyword evidence="2" id="KW-1015">Disulfide bond</keyword>
<keyword evidence="5" id="KW-1185">Reference proteome</keyword>
<evidence type="ECO:0000256" key="2">
    <source>
        <dbReference type="ARBA" id="ARBA00023157"/>
    </source>
</evidence>
<dbReference type="Proteomes" id="UP001176961">
    <property type="component" value="Unassembled WGS sequence"/>
</dbReference>